<dbReference type="InterPro" id="IPR045851">
    <property type="entry name" value="AMP-bd_C_sf"/>
</dbReference>
<name>A0AAJ6HY88_9ACTN</name>
<keyword evidence="3" id="KW-0597">Phosphoprotein</keyword>
<dbReference type="EMBL" id="CP130472">
    <property type="protein sequence ID" value="WLS48452.1"/>
    <property type="molecule type" value="Genomic_DNA"/>
</dbReference>
<dbReference type="FunFam" id="1.10.1200.10:FF:000005">
    <property type="entry name" value="Nonribosomal peptide synthetase 1"/>
    <property type="match status" value="2"/>
</dbReference>
<dbReference type="InterPro" id="IPR006162">
    <property type="entry name" value="Ppantetheine_attach_site"/>
</dbReference>
<dbReference type="Pfam" id="PF13193">
    <property type="entry name" value="AMP-binding_C"/>
    <property type="match status" value="2"/>
</dbReference>
<dbReference type="InterPro" id="IPR009081">
    <property type="entry name" value="PP-bd_ACP"/>
</dbReference>
<evidence type="ECO:0000256" key="1">
    <source>
        <dbReference type="ARBA" id="ARBA00001957"/>
    </source>
</evidence>
<dbReference type="Pfam" id="PF00975">
    <property type="entry name" value="Thioesterase"/>
    <property type="match status" value="1"/>
</dbReference>
<dbReference type="CDD" id="cd05930">
    <property type="entry name" value="A_NRPS"/>
    <property type="match status" value="2"/>
</dbReference>
<feature type="region of interest" description="Disordered" evidence="4">
    <location>
        <begin position="307"/>
        <end position="333"/>
    </location>
</feature>
<gene>
    <name evidence="6" type="ORF">Q3V37_15160</name>
</gene>
<dbReference type="PANTHER" id="PTHR45527:SF1">
    <property type="entry name" value="FATTY ACID SYNTHASE"/>
    <property type="match status" value="1"/>
</dbReference>
<feature type="region of interest" description="Disordered" evidence="4">
    <location>
        <begin position="1312"/>
        <end position="1362"/>
    </location>
</feature>
<dbReference type="Gene3D" id="3.40.50.1820">
    <property type="entry name" value="alpha/beta hydrolase"/>
    <property type="match status" value="1"/>
</dbReference>
<dbReference type="SMART" id="SM00824">
    <property type="entry name" value="PKS_TE"/>
    <property type="match status" value="1"/>
</dbReference>
<dbReference type="InterPro" id="IPR020845">
    <property type="entry name" value="AMP-binding_CS"/>
</dbReference>
<dbReference type="GO" id="GO:0043041">
    <property type="term" value="P:amino acid activation for nonribosomal peptide biosynthetic process"/>
    <property type="evidence" value="ECO:0007669"/>
    <property type="project" value="TreeGrafter"/>
</dbReference>
<dbReference type="Gene3D" id="1.10.1200.10">
    <property type="entry name" value="ACP-like"/>
    <property type="match status" value="2"/>
</dbReference>
<evidence type="ECO:0000256" key="2">
    <source>
        <dbReference type="ARBA" id="ARBA00022450"/>
    </source>
</evidence>
<reference evidence="6 7" key="1">
    <citation type="submission" date="2023-07" db="EMBL/GenBank/DDBJ databases">
        <title>Micromonospora profundi TRM 95458 converts glycerol to a new osmotic compound.</title>
        <authorList>
            <person name="Lu D."/>
        </authorList>
    </citation>
    <scope>NUCLEOTIDE SEQUENCE [LARGE SCALE GENOMIC DNA]</scope>
    <source>
        <strain evidence="6 7">TRM95458</strain>
    </source>
</reference>
<dbReference type="RefSeq" id="WP_306273778.1">
    <property type="nucleotide sequence ID" value="NZ_CP130472.1"/>
</dbReference>
<dbReference type="CDD" id="cd19531">
    <property type="entry name" value="LCL_NRPS-like"/>
    <property type="match status" value="2"/>
</dbReference>
<dbReference type="InterPro" id="IPR036736">
    <property type="entry name" value="ACP-like_sf"/>
</dbReference>
<accession>A0AAJ6HY88</accession>
<dbReference type="NCBIfam" id="NF003417">
    <property type="entry name" value="PRK04813.1"/>
    <property type="match status" value="3"/>
</dbReference>
<dbReference type="PROSITE" id="PS50075">
    <property type="entry name" value="CARRIER"/>
    <property type="match status" value="2"/>
</dbReference>
<evidence type="ECO:0000313" key="7">
    <source>
        <dbReference type="Proteomes" id="UP001235874"/>
    </source>
</evidence>
<dbReference type="InterPro" id="IPR001031">
    <property type="entry name" value="Thioesterase"/>
</dbReference>
<dbReference type="GO" id="GO:0044550">
    <property type="term" value="P:secondary metabolite biosynthetic process"/>
    <property type="evidence" value="ECO:0007669"/>
    <property type="project" value="TreeGrafter"/>
</dbReference>
<dbReference type="PANTHER" id="PTHR45527">
    <property type="entry name" value="NONRIBOSOMAL PEPTIDE SYNTHETASE"/>
    <property type="match status" value="1"/>
</dbReference>
<dbReference type="GO" id="GO:0003824">
    <property type="term" value="F:catalytic activity"/>
    <property type="evidence" value="ECO:0007669"/>
    <property type="project" value="InterPro"/>
</dbReference>
<dbReference type="GO" id="GO:0005737">
    <property type="term" value="C:cytoplasm"/>
    <property type="evidence" value="ECO:0007669"/>
    <property type="project" value="TreeGrafter"/>
</dbReference>
<feature type="domain" description="Carrier" evidence="5">
    <location>
        <begin position="687"/>
        <end position="762"/>
    </location>
</feature>
<dbReference type="Pfam" id="PF00668">
    <property type="entry name" value="Condensation"/>
    <property type="match status" value="2"/>
</dbReference>
<evidence type="ECO:0000256" key="4">
    <source>
        <dbReference type="SAM" id="MobiDB-lite"/>
    </source>
</evidence>
<dbReference type="InterPro" id="IPR025110">
    <property type="entry name" value="AMP-bd_C"/>
</dbReference>
<dbReference type="Pfam" id="PF00501">
    <property type="entry name" value="AMP-binding"/>
    <property type="match status" value="2"/>
</dbReference>
<proteinExistence type="predicted"/>
<dbReference type="InterPro" id="IPR010071">
    <property type="entry name" value="AA_adenyl_dom"/>
</dbReference>
<dbReference type="Gene3D" id="2.30.38.10">
    <property type="entry name" value="Luciferase, Domain 3"/>
    <property type="match status" value="3"/>
</dbReference>
<dbReference type="Gene3D" id="3.40.50.980">
    <property type="match status" value="4"/>
</dbReference>
<dbReference type="FunFam" id="3.40.50.980:FF:000001">
    <property type="entry name" value="Non-ribosomal peptide synthetase"/>
    <property type="match status" value="2"/>
</dbReference>
<dbReference type="InterPro" id="IPR029058">
    <property type="entry name" value="AB_hydrolase_fold"/>
</dbReference>
<sequence length="2717" mass="295056">MSDNLVDLATTDLTSDRVHRARRRGTTVTRRAPDDLADAARGHAQRHGVTCSALWQAALLTVLHRYTGETDLAIRSGGAVWRADLSGNPGFAELTARCHTSAGTDARFQAGLAGRETAAGSPFDLTLTVGSTDLTLECPADQSDEGRAGRLLDHLTAALAGGLADPHRPVAAIDILPAAERNLVLHGWNPSPVARTPGLLHHVTLGHQPDRVAIRFAGVELTYDQLERRSNRLAHALHGHGIGPGHIVGLLLDRGIHLPIAQLAVMKAGAAWLPLDPQHPPARLALLATDAGTRLVMTTTDLAPAAPTDIPHWNLDDRDDSGPDTPPEIDVRPDDPAYLLYTSGSTGTPKGVLVPHHSAYSFCETAVQLFRTTPADRVAQTSNPAFDASICDCYATLLAGATMISAPRETIADAAAFTTLIRAEQVTLSFISTAVLALLEPDDFAGTALRAVWSAGEALPPEQASRWSRPGLELHNCYGPTETTVVVTDYLCTDEPLTGPTPIGTALPNHRAYALDEHLRPTPIGVPGQLFVAGTGVTYGYYGRPGLTAERFLADPHADQPGQRMYATGDLVRWLPGGILEFLGRRDRQVQIRGQRVELGEIEHTLSRHPHVRQCAVLLHDAIHLVAYLTGEPDLDDVRRYLADRLPTYMIPTVLVTVPELPLAPNGKLDPTRLPEPTTPPATGYVAPRTDTERWLAAVWQEVIGAEEVGATDSFFDLGGDSLHAIQLVARIRDHRNVDLQPRHLFAHPVLDQFAALLDEAAPLAVDEPITPVPRTGPLPCTRQQEGLWFQHQFDPSSATYHIGLRLWVRGELDVAALGRAVHALVVRHEALRTRFVDRGGLPEQVVDDPPPMTPLPVVDIEPAAVEAWVAREIRRPLDLAAGHLFRCPLARIAADEHVLLIVVHHIVADGWSARILGAELSRLYAVEAGAADEALPALVLQPADHAVWQRDKRRRAELERQVAYWRDTLADLPTVDFPTDRPRPAQRTGAGVTVSRRLPDDLATAARAYGRTHRVSFLAVHQAALLTVLHRHTGQHDLPIGSIFSGRTRPEIEPLVGFFANPLVLRTDLTGRPTFADLVRRCHDTVLDAGAHQDAPFALVVESLRPEVTGQTNPLFQISLSLQPPGTSLPGLALAGATAEALDVSTGYARFDVALAVIDLADGGLELQVEYSTELFDADRIDRLVEQFTTALARGLAEPDRPTDEIDVLPPAERDRVLRDWSSRAALPPEAGGAAGTVATGRLYVLDAALRPAPIGVPGQLYVAGTGAAQGDPDRPALTACRFLADPYADRPGERMYDTGDIARWRSDGVLEHLGRGDRQDEGTARQDEGRDPQDGHGAGQPRPPIVDAAVAPPPPAPRGELDAEIAELERRLAERALLERLLEEKRAARARRDAARRVVPVPRDGSLVCTYQQEAMWFEHQLDPDSPVNHIAFALRLRGALDVAALGRALHALTVRHESLRTRFVAEDGTPRQVIDRPADALPLPVAELDAEAVDEWAAAEISRPMDLAAGRLLRTALARLSPDEHVLVLVVHHIIADGWSATLLSDELTRLYAAGTSGAQVRLPELAVQPADYAVWQRARLDGGERERQLDFWRETLADLATIDLPTDRPRPLNPTGSGADRWRQVPDGLAQAAREYARARRVSLLTLTQATLLTVLHRYTGQTDLPIGSIFSGRTRADTEPMVGYFVNAVVLRTRLDGDPSFDGLVGRCHETVLAATAHQDVPFGLVVDALHPERVPGRNPLFQVNLSLQPPAAAQGDLTLGTVTAEPMPVSGGHARFDLAMAVIDSPDGRIELGVEYATDLFDADRINRLLDHFLTALANGLDRPEQPAREVEIMPAAERHQVLHDWNDTTTGYHHEPLHHLIERAAEHTPNAIAVIDHDGTHHTYRDLDTTANKLAHRLHHHGITPGDHVGVCLPRSIHLVTTLLAIWKTAAAYVPLDPELPPERLTAMLHDATPPLVITTSTHTQAFPTTLTLDVTDTSDAEPDTAPDTGSTLDDTAYLLYTSGSTGTPKGVAVPHRGLHNRIAWMQDTYHLQAHDRVLQKTPYGFDVSVWEFFWPLTTGATLVLAAPGGHRDPDYLHQLIIDQGVTTLHFVPTMLQTFLDATADRGPLGQVRRVFCSGEALPADTAHRFLTTWPNIELHNLYGPTEASIDVTAWQCEPDPGTVPIGAPIANTRIYVLDRWLRPTPIGIPGELHIAGTGVAYGYQNRPGLTARSFLADPYGPPGHRMYATGDLARWRTDGTIEYLGRTDRQVKLHGQRIELGEVEHALCRHGAVDRSAVAVRHGVLIGYIVGDADPADVRRFLADRLPTYMVPTTVVALPDLPVTPHGKLDTARLPEPAPPPEAGHVEPRTDTERWLAEVWENLLRVERVGAGDNFFDLGANSLHTTQLAARVRDGLGLDVHLRHVFANPVLEDFARHLDESAKAPAEANGPLVGLQPRGSQSPLFLVHPVGGAVTHYLTLATMLGDDQPVYAIEDPELHGTAPAGSLAERAGRYLDLVRGVQPHGPYHLGGWSLGGPVAMEMAGQLRDAGEEVGVVLALDSALPVPGQNPTDLETLTWFVLDTAGTAGVPLPDVDLDALRGLDRQALDTVALDVLAQAGLAPPDTHDDLRTRMRAFATNIAHYAAYQPREYLGRLVLVTADDNRATDDVSTWQAHAPRLEHRTVPGDHFTMLRPPHVEDLAAVVRRSLEQGRRPAAPGSCDGTPPARGS</sequence>
<dbReference type="Gene3D" id="3.30.559.10">
    <property type="entry name" value="Chloramphenicol acetyltransferase-like domain"/>
    <property type="match status" value="2"/>
</dbReference>
<dbReference type="Gene3D" id="3.30.559.30">
    <property type="entry name" value="Nonribosomal peptide synthetase, condensation domain"/>
    <property type="match status" value="4"/>
</dbReference>
<keyword evidence="7" id="KW-1185">Reference proteome</keyword>
<dbReference type="Proteomes" id="UP001235874">
    <property type="component" value="Chromosome"/>
</dbReference>
<dbReference type="InterPro" id="IPR020806">
    <property type="entry name" value="PKS_PP-bd"/>
</dbReference>
<dbReference type="FunFam" id="3.40.50.980:FF:000002">
    <property type="entry name" value="Enterobactin synthetase component F"/>
    <property type="match status" value="1"/>
</dbReference>
<dbReference type="SUPFAM" id="SSF47336">
    <property type="entry name" value="ACP-like"/>
    <property type="match status" value="2"/>
</dbReference>
<keyword evidence="2" id="KW-0596">Phosphopantetheine</keyword>
<dbReference type="GO" id="GO:0008610">
    <property type="term" value="P:lipid biosynthetic process"/>
    <property type="evidence" value="ECO:0007669"/>
    <property type="project" value="UniProtKB-ARBA"/>
</dbReference>
<dbReference type="KEGG" id="mprn:Q3V37_15160"/>
<feature type="region of interest" description="Disordered" evidence="4">
    <location>
        <begin position="2696"/>
        <end position="2717"/>
    </location>
</feature>
<dbReference type="SMART" id="SM00823">
    <property type="entry name" value="PKS_PP"/>
    <property type="match status" value="2"/>
</dbReference>
<dbReference type="FunFam" id="2.30.38.10:FF:000001">
    <property type="entry name" value="Non-ribosomal peptide synthetase PvdI"/>
    <property type="match status" value="1"/>
</dbReference>
<protein>
    <submittedName>
        <fullName evidence="6">Amino acid adenylation domain-containing protein</fullName>
    </submittedName>
</protein>
<comment type="cofactor">
    <cofactor evidence="1">
        <name>pantetheine 4'-phosphate</name>
        <dbReference type="ChEBI" id="CHEBI:47942"/>
    </cofactor>
</comment>
<dbReference type="InterPro" id="IPR020802">
    <property type="entry name" value="TesA-like"/>
</dbReference>
<evidence type="ECO:0000256" key="3">
    <source>
        <dbReference type="ARBA" id="ARBA00022553"/>
    </source>
</evidence>
<dbReference type="Gene3D" id="3.30.300.30">
    <property type="match status" value="2"/>
</dbReference>
<feature type="compositionally biased region" description="Basic and acidic residues" evidence="4">
    <location>
        <begin position="1312"/>
        <end position="1336"/>
    </location>
</feature>
<dbReference type="PROSITE" id="PS00455">
    <property type="entry name" value="AMP_BINDING"/>
    <property type="match status" value="2"/>
</dbReference>
<dbReference type="GO" id="GO:0031177">
    <property type="term" value="F:phosphopantetheine binding"/>
    <property type="evidence" value="ECO:0007669"/>
    <property type="project" value="InterPro"/>
</dbReference>
<dbReference type="Pfam" id="PF00550">
    <property type="entry name" value="PP-binding"/>
    <property type="match status" value="2"/>
</dbReference>
<dbReference type="SUPFAM" id="SSF53474">
    <property type="entry name" value="alpha/beta-Hydrolases"/>
    <property type="match status" value="1"/>
</dbReference>
<dbReference type="SUPFAM" id="SSF56801">
    <property type="entry name" value="Acetyl-CoA synthetase-like"/>
    <property type="match status" value="3"/>
</dbReference>
<feature type="region of interest" description="Disordered" evidence="4">
    <location>
        <begin position="1608"/>
        <end position="1627"/>
    </location>
</feature>
<dbReference type="PROSITE" id="PS00012">
    <property type="entry name" value="PHOSPHOPANTETHEINE"/>
    <property type="match status" value="2"/>
</dbReference>
<dbReference type="FunFam" id="3.40.50.12780:FF:000012">
    <property type="entry name" value="Non-ribosomal peptide synthetase"/>
    <property type="match status" value="1"/>
</dbReference>
<dbReference type="InterPro" id="IPR023213">
    <property type="entry name" value="CAT-like_dom_sf"/>
</dbReference>
<evidence type="ECO:0000313" key="6">
    <source>
        <dbReference type="EMBL" id="WLS48452.1"/>
    </source>
</evidence>
<dbReference type="SUPFAM" id="SSF52777">
    <property type="entry name" value="CoA-dependent acyltransferases"/>
    <property type="match status" value="5"/>
</dbReference>
<feature type="region of interest" description="Disordered" evidence="4">
    <location>
        <begin position="667"/>
        <end position="687"/>
    </location>
</feature>
<organism evidence="6 7">
    <name type="scientific">Micromonospora profundi</name>
    <dbReference type="NCBI Taxonomy" id="1420889"/>
    <lineage>
        <taxon>Bacteria</taxon>
        <taxon>Bacillati</taxon>
        <taxon>Actinomycetota</taxon>
        <taxon>Actinomycetes</taxon>
        <taxon>Micromonosporales</taxon>
        <taxon>Micromonosporaceae</taxon>
        <taxon>Micromonospora</taxon>
    </lineage>
</organism>
<feature type="domain" description="Carrier" evidence="5">
    <location>
        <begin position="2355"/>
        <end position="2430"/>
    </location>
</feature>
<dbReference type="InterPro" id="IPR001242">
    <property type="entry name" value="Condensation_dom"/>
</dbReference>
<dbReference type="InterPro" id="IPR000873">
    <property type="entry name" value="AMP-dep_synth/lig_dom"/>
</dbReference>
<dbReference type="NCBIfam" id="TIGR01733">
    <property type="entry name" value="AA-adenyl-dom"/>
    <property type="match status" value="2"/>
</dbReference>
<evidence type="ECO:0000259" key="5">
    <source>
        <dbReference type="PROSITE" id="PS50075"/>
    </source>
</evidence>